<accession>A0A1Y4EJH7</accession>
<comment type="caution">
    <text evidence="1">The sequence shown here is derived from an EMBL/GenBank/DDBJ whole genome shotgun (WGS) entry which is preliminary data.</text>
</comment>
<sequence>MQYDWKKIINSQKESTLTVKEFCRQNNICVSSFYKSKRRLENDELQSDLFVPVEVVDDAHPNVSMTIDGHCIEFDPALLDRIIGALK</sequence>
<protein>
    <recommendedName>
        <fullName evidence="3">IS66 family insertion sequence element accessory protein TnpB</fullName>
    </recommendedName>
</protein>
<dbReference type="RefSeq" id="WP_087256085.1">
    <property type="nucleotide sequence ID" value="NZ_CASDTW010000091.1"/>
</dbReference>
<reference evidence="2" key="1">
    <citation type="submission" date="2017-04" db="EMBL/GenBank/DDBJ databases">
        <title>Function of individual gut microbiota members based on whole genome sequencing of pure cultures obtained from chicken caecum.</title>
        <authorList>
            <person name="Medvecky M."/>
            <person name="Cejkova D."/>
            <person name="Polansky O."/>
            <person name="Karasova D."/>
            <person name="Kubasova T."/>
            <person name="Cizek A."/>
            <person name="Rychlik I."/>
        </authorList>
    </citation>
    <scope>NUCLEOTIDE SEQUENCE [LARGE SCALE GENOMIC DNA]</scope>
    <source>
        <strain evidence="2">An149</strain>
    </source>
</reference>
<dbReference type="NCBIfam" id="NF047593">
    <property type="entry name" value="IS66_ISAeme5_TnpA"/>
    <property type="match status" value="1"/>
</dbReference>
<evidence type="ECO:0008006" key="3">
    <source>
        <dbReference type="Google" id="ProtNLM"/>
    </source>
</evidence>
<dbReference type="AlphaFoldDB" id="A0A1Y4EJH7"/>
<dbReference type="Proteomes" id="UP000196258">
    <property type="component" value="Unassembled WGS sequence"/>
</dbReference>
<dbReference type="EMBL" id="NFLB01000006">
    <property type="protein sequence ID" value="OUQ05226.1"/>
    <property type="molecule type" value="Genomic_DNA"/>
</dbReference>
<evidence type="ECO:0000313" key="2">
    <source>
        <dbReference type="Proteomes" id="UP000196258"/>
    </source>
</evidence>
<evidence type="ECO:0000313" key="1">
    <source>
        <dbReference type="EMBL" id="OUQ05226.1"/>
    </source>
</evidence>
<name>A0A1Y4EJH7_9FIRM</name>
<gene>
    <name evidence="1" type="ORF">B5E91_06125</name>
</gene>
<organism evidence="1 2">
    <name type="scientific">Thomasclavelia spiroformis</name>
    <dbReference type="NCBI Taxonomy" id="29348"/>
    <lineage>
        <taxon>Bacteria</taxon>
        <taxon>Bacillati</taxon>
        <taxon>Bacillota</taxon>
        <taxon>Erysipelotrichia</taxon>
        <taxon>Erysipelotrichales</taxon>
        <taxon>Coprobacillaceae</taxon>
        <taxon>Thomasclavelia</taxon>
    </lineage>
</organism>
<proteinExistence type="predicted"/>